<evidence type="ECO:0000256" key="2">
    <source>
        <dbReference type="ARBA" id="ARBA00022763"/>
    </source>
</evidence>
<dbReference type="GO" id="GO:0006281">
    <property type="term" value="P:DNA repair"/>
    <property type="evidence" value="ECO:0007669"/>
    <property type="project" value="InterPro"/>
</dbReference>
<dbReference type="Gene3D" id="3.30.70.270">
    <property type="match status" value="1"/>
</dbReference>
<keyword evidence="7" id="KW-1185">Reference proteome</keyword>
<feature type="domain" description="UmuC" evidence="3">
    <location>
        <begin position="19"/>
        <end position="150"/>
    </location>
</feature>
<evidence type="ECO:0000313" key="4">
    <source>
        <dbReference type="EMBL" id="MBF8642894.1"/>
    </source>
</evidence>
<dbReference type="AlphaFoldDB" id="A0A2X2DMT8"/>
<evidence type="ECO:0000313" key="6">
    <source>
        <dbReference type="Proteomes" id="UP000250443"/>
    </source>
</evidence>
<dbReference type="Pfam" id="PF00817">
    <property type="entry name" value="IMS"/>
    <property type="match status" value="1"/>
</dbReference>
<keyword evidence="2" id="KW-0227">DNA damage</keyword>
<reference evidence="4 7" key="2">
    <citation type="submission" date="2020-10" db="EMBL/GenBank/DDBJ databases">
        <title>Genome sequences of Pseudomonas isolates.</title>
        <authorList>
            <person name="Wessels L."/>
            <person name="Reich F."/>
            <person name="Hammerl J."/>
        </authorList>
    </citation>
    <scope>NUCLEOTIDE SEQUENCE [LARGE SCALE GENOMIC DNA]</scope>
    <source>
        <strain evidence="4 7">20-MO00624-0</strain>
    </source>
</reference>
<accession>A0A2X2DMT8</accession>
<organism evidence="5 6">
    <name type="scientific">Pseudomonas luteola</name>
    <dbReference type="NCBI Taxonomy" id="47886"/>
    <lineage>
        <taxon>Bacteria</taxon>
        <taxon>Pseudomonadati</taxon>
        <taxon>Pseudomonadota</taxon>
        <taxon>Gammaproteobacteria</taxon>
        <taxon>Pseudomonadales</taxon>
        <taxon>Pseudomonadaceae</taxon>
        <taxon>Pseudomonas</taxon>
    </lineage>
</organism>
<dbReference type="Gene3D" id="3.40.1170.60">
    <property type="match status" value="1"/>
</dbReference>
<dbReference type="InterPro" id="IPR043128">
    <property type="entry name" value="Rev_trsase/Diguanyl_cyclase"/>
</dbReference>
<dbReference type="RefSeq" id="WP_010798657.1">
    <property type="nucleotide sequence ID" value="NZ_FQYS01000018.1"/>
</dbReference>
<dbReference type="Proteomes" id="UP000626180">
    <property type="component" value="Unassembled WGS sequence"/>
</dbReference>
<keyword evidence="5" id="KW-0808">Transferase</keyword>
<name>A0A2X2DMT8_PSELU</name>
<comment type="similarity">
    <text evidence="1">Belongs to the DNA polymerase type-Y family.</text>
</comment>
<evidence type="ECO:0000313" key="5">
    <source>
        <dbReference type="EMBL" id="SPZ13435.1"/>
    </source>
</evidence>
<protein>
    <submittedName>
        <fullName evidence="4">DNA polymerase Y family protein</fullName>
    </submittedName>
    <submittedName>
        <fullName evidence="5">DNA repair nucleotidyltransferase</fullName>
    </submittedName>
</protein>
<sequence length="471" mass="53239">MKWACILLPQLALDGVLRHRPECTEPLVLLGGTPQRRVLRAVNARARALGLAPGLTLAAAQTLCPGFATAEYDLDDIERNQNLLAAWAYGFSAQVSLHYPRALLLEVESSMPLFGPWPAFSRRLRDELAALGFSHRITLAPNPVSARIMANVSDDLVIANDTELWQRLGPLPLDRAGLDNALVQSLGRMGFRRLRQVMDLPRAEIARRFPAGLLTQLDLLLGRRPLALGFYRPPDTFDTRVEFNFEVESNQQLLFPLRRLTLDLAMYLAGRDSGVQRFMLYLEHRAQPDSLITVGLLTPERDAGLLFEYARGRLEIQQVTAPILALRLVAEQLPPFVPEHRSLFEPRPQQTLSWEQLRERLRTRLGDSAVYAVGGQGDHRPEASWRQDARSCDLQMLAQGKRPAWLLREPIPLGEAAPRILAGPERIESGWWDGSDIRRDYYLVELPNGRLAWAYQAIAQRPGWWLHGWFA</sequence>
<dbReference type="InterPro" id="IPR001126">
    <property type="entry name" value="UmuC"/>
</dbReference>
<dbReference type="PANTHER" id="PTHR35369">
    <property type="entry name" value="BLR3025 PROTEIN-RELATED"/>
    <property type="match status" value="1"/>
</dbReference>
<dbReference type="SUPFAM" id="SSF56672">
    <property type="entry name" value="DNA/RNA polymerases"/>
    <property type="match status" value="1"/>
</dbReference>
<evidence type="ECO:0000259" key="3">
    <source>
        <dbReference type="Pfam" id="PF00817"/>
    </source>
</evidence>
<dbReference type="GO" id="GO:0016740">
    <property type="term" value="F:transferase activity"/>
    <property type="evidence" value="ECO:0007669"/>
    <property type="project" value="UniProtKB-KW"/>
</dbReference>
<evidence type="ECO:0000313" key="7">
    <source>
        <dbReference type="Proteomes" id="UP000626180"/>
    </source>
</evidence>
<dbReference type="EMBL" id="JADMCD010000012">
    <property type="protein sequence ID" value="MBF8642894.1"/>
    <property type="molecule type" value="Genomic_DNA"/>
</dbReference>
<dbReference type="CDD" id="cd03468">
    <property type="entry name" value="PolY_like"/>
    <property type="match status" value="1"/>
</dbReference>
<dbReference type="InterPro" id="IPR043502">
    <property type="entry name" value="DNA/RNA_pol_sf"/>
</dbReference>
<gene>
    <name evidence="4" type="ORF">IRZ65_19690</name>
    <name evidence="5" type="ORF">NCTC11842_05177</name>
</gene>
<dbReference type="EMBL" id="UAUF01000014">
    <property type="protein sequence ID" value="SPZ13435.1"/>
    <property type="molecule type" value="Genomic_DNA"/>
</dbReference>
<proteinExistence type="inferred from homology"/>
<dbReference type="Proteomes" id="UP000250443">
    <property type="component" value="Unassembled WGS sequence"/>
</dbReference>
<evidence type="ECO:0000256" key="1">
    <source>
        <dbReference type="ARBA" id="ARBA00010945"/>
    </source>
</evidence>
<dbReference type="InterPro" id="IPR050356">
    <property type="entry name" value="SulA_CellDiv_inhibitor"/>
</dbReference>
<dbReference type="PANTHER" id="PTHR35369:SF2">
    <property type="entry name" value="BLR3025 PROTEIN"/>
    <property type="match status" value="1"/>
</dbReference>
<reference evidence="5 6" key="1">
    <citation type="submission" date="2018-06" db="EMBL/GenBank/DDBJ databases">
        <authorList>
            <consortium name="Pathogen Informatics"/>
            <person name="Doyle S."/>
        </authorList>
    </citation>
    <scope>NUCLEOTIDE SEQUENCE [LARGE SCALE GENOMIC DNA]</scope>
    <source>
        <strain evidence="5 6">NCTC11842</strain>
    </source>
</reference>